<keyword evidence="3" id="KW-1185">Reference proteome</keyword>
<gene>
    <name evidence="2" type="ORF">E4S40_15120</name>
</gene>
<organism evidence="2 3">
    <name type="scientific">Algoriphagus kandeliae</name>
    <dbReference type="NCBI Taxonomy" id="2562278"/>
    <lineage>
        <taxon>Bacteria</taxon>
        <taxon>Pseudomonadati</taxon>
        <taxon>Bacteroidota</taxon>
        <taxon>Cytophagia</taxon>
        <taxon>Cytophagales</taxon>
        <taxon>Cyclobacteriaceae</taxon>
        <taxon>Algoriphagus</taxon>
    </lineage>
</organism>
<feature type="transmembrane region" description="Helical" evidence="1">
    <location>
        <begin position="67"/>
        <end position="89"/>
    </location>
</feature>
<dbReference type="OrthoDB" id="825832at2"/>
<evidence type="ECO:0000256" key="1">
    <source>
        <dbReference type="SAM" id="Phobius"/>
    </source>
</evidence>
<keyword evidence="1" id="KW-0812">Transmembrane</keyword>
<evidence type="ECO:0000313" key="3">
    <source>
        <dbReference type="Proteomes" id="UP000297647"/>
    </source>
</evidence>
<name>A0A4Y9QRP1_9BACT</name>
<dbReference type="EMBL" id="SPSB01000004">
    <property type="protein sequence ID" value="TFV93575.1"/>
    <property type="molecule type" value="Genomic_DNA"/>
</dbReference>
<reference evidence="2 3" key="1">
    <citation type="submission" date="2019-03" db="EMBL/GenBank/DDBJ databases">
        <title>Algoriphagus sp. nov, a new strain isolated from root system soil of mangrove plant Kandelia.</title>
        <authorList>
            <person name="Yin Q."/>
            <person name="Wang K."/>
            <person name="Song Z."/>
        </authorList>
    </citation>
    <scope>NUCLEOTIDE SEQUENCE [LARGE SCALE GENOMIC DNA]</scope>
    <source>
        <strain evidence="2 3">XY-J91</strain>
    </source>
</reference>
<keyword evidence="1" id="KW-1133">Transmembrane helix</keyword>
<evidence type="ECO:0000313" key="2">
    <source>
        <dbReference type="EMBL" id="TFV93575.1"/>
    </source>
</evidence>
<sequence length="93" mass="10715">MKETQILDPGQKLGKVVVKLAQLLFATFSVLLFLLAYLGNRGLFQDWNIKIEPEFSWFLSSYQPHQVVTLFCIIAGIKFLLLLGIMVWIDRDI</sequence>
<comment type="caution">
    <text evidence="2">The sequence shown here is derived from an EMBL/GenBank/DDBJ whole genome shotgun (WGS) entry which is preliminary data.</text>
</comment>
<proteinExistence type="predicted"/>
<dbReference type="AlphaFoldDB" id="A0A4Y9QRP1"/>
<keyword evidence="1" id="KW-0472">Membrane</keyword>
<dbReference type="RefSeq" id="WP_135075996.1">
    <property type="nucleotide sequence ID" value="NZ_SPSB01000004.1"/>
</dbReference>
<protein>
    <submittedName>
        <fullName evidence="2">Uncharacterized protein</fullName>
    </submittedName>
</protein>
<dbReference type="Proteomes" id="UP000297647">
    <property type="component" value="Unassembled WGS sequence"/>
</dbReference>
<accession>A0A4Y9QRP1</accession>
<feature type="transmembrane region" description="Helical" evidence="1">
    <location>
        <begin position="20"/>
        <end position="38"/>
    </location>
</feature>